<dbReference type="RefSeq" id="WP_106771358.1">
    <property type="nucleotide sequence ID" value="NZ_PXYK01000005.1"/>
</dbReference>
<proteinExistence type="predicted"/>
<keyword evidence="1" id="KW-0732">Signal</keyword>
<feature type="signal peptide" evidence="1">
    <location>
        <begin position="1"/>
        <end position="18"/>
    </location>
</feature>
<reference evidence="2 3" key="1">
    <citation type="submission" date="2018-03" db="EMBL/GenBank/DDBJ databases">
        <title>The draft genome of Mesorhizobium sp. 6GN-30.</title>
        <authorList>
            <person name="Liu L."/>
            <person name="Li L."/>
            <person name="Wang T."/>
            <person name="Zhang X."/>
            <person name="Liang L."/>
        </authorList>
    </citation>
    <scope>NUCLEOTIDE SEQUENCE [LARGE SCALE GENOMIC DNA]</scope>
    <source>
        <strain evidence="2 3">6GN30</strain>
    </source>
</reference>
<name>A0A2P7SLP0_9HYPH</name>
<dbReference type="OrthoDB" id="6636664at2"/>
<evidence type="ECO:0000313" key="2">
    <source>
        <dbReference type="EMBL" id="PSJ63295.1"/>
    </source>
</evidence>
<dbReference type="EMBL" id="PXYK01000005">
    <property type="protein sequence ID" value="PSJ63295.1"/>
    <property type="molecule type" value="Genomic_DNA"/>
</dbReference>
<accession>A0A2P7SLP0</accession>
<dbReference type="Proteomes" id="UP000241229">
    <property type="component" value="Unassembled WGS sequence"/>
</dbReference>
<evidence type="ECO:0000256" key="1">
    <source>
        <dbReference type="SAM" id="SignalP"/>
    </source>
</evidence>
<sequence>MFRLALAVSVALASSASAVELRPIAVRTGTEGLTRLPLTVTNADREAIACHAEVAHWYSLELATVAPGASAEIELWRDPATGTLAALNDKRENLPVERLWCGEVGRAYMTRAQIVLDTAAAEPHVACRAGSERIVCD</sequence>
<protein>
    <submittedName>
        <fullName evidence="2">Uncharacterized protein</fullName>
    </submittedName>
</protein>
<gene>
    <name evidence="2" type="ORF">C7I84_06555</name>
</gene>
<dbReference type="AlphaFoldDB" id="A0A2P7SLP0"/>
<keyword evidence="3" id="KW-1185">Reference proteome</keyword>
<organism evidence="2 3">
    <name type="scientific">Kumtagia ephedrae</name>
    <dbReference type="NCBI Taxonomy" id="2116701"/>
    <lineage>
        <taxon>Bacteria</taxon>
        <taxon>Pseudomonadati</taxon>
        <taxon>Pseudomonadota</taxon>
        <taxon>Alphaproteobacteria</taxon>
        <taxon>Hyphomicrobiales</taxon>
        <taxon>Phyllobacteriaceae</taxon>
        <taxon>Kumtagia</taxon>
    </lineage>
</organism>
<evidence type="ECO:0000313" key="3">
    <source>
        <dbReference type="Proteomes" id="UP000241229"/>
    </source>
</evidence>
<feature type="chain" id="PRO_5015165852" evidence="1">
    <location>
        <begin position="19"/>
        <end position="137"/>
    </location>
</feature>
<comment type="caution">
    <text evidence="2">The sequence shown here is derived from an EMBL/GenBank/DDBJ whole genome shotgun (WGS) entry which is preliminary data.</text>
</comment>